<keyword evidence="3" id="KW-1185">Reference proteome</keyword>
<accession>A0A521FA57</accession>
<gene>
    <name evidence="2" type="ORF">SAMN06264849_11533</name>
</gene>
<sequence>MGAQRNPRQRGIGISHFPCCRFPSQTEYRSSKAWCIGRSAVAGKGSRRGDTCPLVTGKNSNSQGAPGEREEIKKAVIAQIKQESR</sequence>
<protein>
    <submittedName>
        <fullName evidence="2">Uncharacterized protein</fullName>
    </submittedName>
</protein>
<dbReference type="AlphaFoldDB" id="A0A521FA57"/>
<proteinExistence type="predicted"/>
<evidence type="ECO:0000313" key="2">
    <source>
        <dbReference type="EMBL" id="SMO93059.1"/>
    </source>
</evidence>
<name>A0A521FA57_9BACL</name>
<organism evidence="2 3">
    <name type="scientific">Melghirimyces algeriensis</name>
    <dbReference type="NCBI Taxonomy" id="910412"/>
    <lineage>
        <taxon>Bacteria</taxon>
        <taxon>Bacillati</taxon>
        <taxon>Bacillota</taxon>
        <taxon>Bacilli</taxon>
        <taxon>Bacillales</taxon>
        <taxon>Thermoactinomycetaceae</taxon>
        <taxon>Melghirimyces</taxon>
    </lineage>
</organism>
<evidence type="ECO:0000313" key="3">
    <source>
        <dbReference type="Proteomes" id="UP000315636"/>
    </source>
</evidence>
<evidence type="ECO:0000256" key="1">
    <source>
        <dbReference type="SAM" id="MobiDB-lite"/>
    </source>
</evidence>
<dbReference type="Proteomes" id="UP000315636">
    <property type="component" value="Unassembled WGS sequence"/>
</dbReference>
<feature type="region of interest" description="Disordered" evidence="1">
    <location>
        <begin position="46"/>
        <end position="71"/>
    </location>
</feature>
<reference evidence="2 3" key="1">
    <citation type="submission" date="2017-05" db="EMBL/GenBank/DDBJ databases">
        <authorList>
            <person name="Varghese N."/>
            <person name="Submissions S."/>
        </authorList>
    </citation>
    <scope>NUCLEOTIDE SEQUENCE [LARGE SCALE GENOMIC DNA]</scope>
    <source>
        <strain evidence="2 3">DSM 45474</strain>
    </source>
</reference>
<dbReference type="EMBL" id="FXTI01000015">
    <property type="protein sequence ID" value="SMO93059.1"/>
    <property type="molecule type" value="Genomic_DNA"/>
</dbReference>